<dbReference type="OrthoDB" id="3445803at2759"/>
<reference evidence="2 3" key="1">
    <citation type="submission" date="2018-03" db="EMBL/GenBank/DDBJ databases">
        <authorList>
            <person name="Guldener U."/>
        </authorList>
    </citation>
    <scope>NUCLEOTIDE SEQUENCE [LARGE SCALE GENOMIC DNA]</scope>
    <source>
        <strain evidence="2 3">DAOM196992</strain>
    </source>
</reference>
<dbReference type="InterPro" id="IPR017853">
    <property type="entry name" value="GH"/>
</dbReference>
<dbReference type="SUPFAM" id="SSF51445">
    <property type="entry name" value="(Trans)glycosidases"/>
    <property type="match status" value="1"/>
</dbReference>
<evidence type="ECO:0000313" key="3">
    <source>
        <dbReference type="Proteomes" id="UP000323386"/>
    </source>
</evidence>
<keyword evidence="3" id="KW-1185">Reference proteome</keyword>
<evidence type="ECO:0008006" key="4">
    <source>
        <dbReference type="Google" id="ProtNLM"/>
    </source>
</evidence>
<gene>
    <name evidence="2" type="ORF">PSFLO_04487</name>
</gene>
<organism evidence="2 3">
    <name type="scientific">Pseudozyma flocculosa</name>
    <dbReference type="NCBI Taxonomy" id="84751"/>
    <lineage>
        <taxon>Eukaryota</taxon>
        <taxon>Fungi</taxon>
        <taxon>Dikarya</taxon>
        <taxon>Basidiomycota</taxon>
        <taxon>Ustilaginomycotina</taxon>
        <taxon>Ustilaginomycetes</taxon>
        <taxon>Ustilaginales</taxon>
        <taxon>Ustilaginaceae</taxon>
        <taxon>Pseudozyma</taxon>
    </lineage>
</organism>
<feature type="chain" id="PRO_5022953931" description="Glycoside hydrolase family 39 protein" evidence="1">
    <location>
        <begin position="22"/>
        <end position="469"/>
    </location>
</feature>
<dbReference type="Gene3D" id="3.20.20.80">
    <property type="entry name" value="Glycosidases"/>
    <property type="match status" value="1"/>
</dbReference>
<evidence type="ECO:0000313" key="2">
    <source>
        <dbReference type="EMBL" id="SPO39008.1"/>
    </source>
</evidence>
<proteinExistence type="predicted"/>
<dbReference type="Proteomes" id="UP000323386">
    <property type="component" value="Unassembled WGS sequence"/>
</dbReference>
<sequence length="469" mass="50148">MKYTSIASAFVPLLAAATAGALPVDQDKADALAKRATDTTAINLDQCSGTPQHYASGVLYGVSGTNTPPQSYLQDLKINYLSVGGAQTPTSGWGASKAAYQSRFATVVADWKRIRANNGVLIIKTSDLWGADATQPSNFPYPGDNGDWKSYDAFVQQIIADVKANGMANSYTTQIEIWNEPDLGTTFWGRSQDQYLEMYLRGVRAFRAAFGKGSAAYLPIVGPSTAGRPESTNAWIAKWLSTLQSNKDATPDIYNWHLEGNDRNDPVVSTGYLRGRLSELGLSAGIGFQNNEYGVRSQQKPGYGAWFAARFEKVKHNGMRGNWASGNLLRDNLADLLLKDGQGAYHTTGEYQEWKTYAGLEGAPCGTTTGSSVDSYAVSSSGARSASALVGNAGFTGSANVVFAKVSSLAKDAKRYQAKVERIPYNGGKEVTGLTAVSTSTVDVANDRISVPIDYADADDAYLVTITAA</sequence>
<evidence type="ECO:0000256" key="1">
    <source>
        <dbReference type="SAM" id="SignalP"/>
    </source>
</evidence>
<accession>A0A5C3F3J8</accession>
<dbReference type="EMBL" id="OOIP01000012">
    <property type="protein sequence ID" value="SPO39008.1"/>
    <property type="molecule type" value="Genomic_DNA"/>
</dbReference>
<name>A0A5C3F3J8_9BASI</name>
<protein>
    <recommendedName>
        <fullName evidence="4">Glycoside hydrolase family 39 protein</fullName>
    </recommendedName>
</protein>
<dbReference type="AlphaFoldDB" id="A0A5C3F3J8"/>
<keyword evidence="1" id="KW-0732">Signal</keyword>
<feature type="signal peptide" evidence="1">
    <location>
        <begin position="1"/>
        <end position="21"/>
    </location>
</feature>